<feature type="chain" id="PRO_5044784509" description="VWFA domain-containing protein" evidence="3">
    <location>
        <begin position="21"/>
        <end position="289"/>
    </location>
</feature>
<dbReference type="PANTHER" id="PTHR24020:SF84">
    <property type="entry name" value="VWFA DOMAIN-CONTAINING PROTEIN"/>
    <property type="match status" value="1"/>
</dbReference>
<evidence type="ECO:0000256" key="2">
    <source>
        <dbReference type="SAM" id="Phobius"/>
    </source>
</evidence>
<comment type="caution">
    <text evidence="5">The sequence shown here is derived from an EMBL/GenBank/DDBJ whole genome shotgun (WGS) entry which is preliminary data.</text>
</comment>
<gene>
    <name evidence="5" type="ORF">BaRGS_00029180</name>
</gene>
<feature type="region of interest" description="Disordered" evidence="1">
    <location>
        <begin position="270"/>
        <end position="289"/>
    </location>
</feature>
<dbReference type="PROSITE" id="PS50234">
    <property type="entry name" value="VWFA"/>
    <property type="match status" value="1"/>
</dbReference>
<dbReference type="Proteomes" id="UP001519460">
    <property type="component" value="Unassembled WGS sequence"/>
</dbReference>
<evidence type="ECO:0000256" key="1">
    <source>
        <dbReference type="SAM" id="MobiDB-lite"/>
    </source>
</evidence>
<dbReference type="AlphaFoldDB" id="A0ABD0JXE5"/>
<dbReference type="InterPro" id="IPR036465">
    <property type="entry name" value="vWFA_dom_sf"/>
</dbReference>
<sequence>MKCLQLFLQSFVLLALRVQCQDVSTNGKACSLDMMFVLDGSASITNVSFETALEAVRKTSLTFWKNSPQSRIGLVTYSTLISQVIPVTSDTSLFLSQIGTVAYPGGGTETNAGIQEAADQLKASARRSGRNLPQVIVLITDGKSNSKNRTLEAADAAKSAGIFIFAIGVGSGIDETELNAVRSNDGDTFNVDTFDLLASKLNDLISSVCDIVPRSTCPPPLVTVEKCSCIFIKCHCIIPIAVAAGELLIIIILLIACAAIAKRKRTRTGKRENQANGVGKSAATESGST</sequence>
<dbReference type="EMBL" id="JACVVK020000300">
    <property type="protein sequence ID" value="KAK7479543.1"/>
    <property type="molecule type" value="Genomic_DNA"/>
</dbReference>
<keyword evidence="2" id="KW-1133">Transmembrane helix</keyword>
<keyword evidence="2" id="KW-0812">Transmembrane</keyword>
<keyword evidence="2" id="KW-0472">Membrane</keyword>
<dbReference type="InterPro" id="IPR002035">
    <property type="entry name" value="VWF_A"/>
</dbReference>
<keyword evidence="6" id="KW-1185">Reference proteome</keyword>
<reference evidence="5 6" key="1">
    <citation type="journal article" date="2023" name="Sci. Data">
        <title>Genome assembly of the Korean intertidal mud-creeper Batillaria attramentaria.</title>
        <authorList>
            <person name="Patra A.K."/>
            <person name="Ho P.T."/>
            <person name="Jun S."/>
            <person name="Lee S.J."/>
            <person name="Kim Y."/>
            <person name="Won Y.J."/>
        </authorList>
    </citation>
    <scope>NUCLEOTIDE SEQUENCE [LARGE SCALE GENOMIC DNA]</scope>
    <source>
        <strain evidence="5">Wonlab-2016</strain>
    </source>
</reference>
<feature type="domain" description="VWFA" evidence="4">
    <location>
        <begin position="33"/>
        <end position="208"/>
    </location>
</feature>
<dbReference type="InterPro" id="IPR050525">
    <property type="entry name" value="ECM_Assembly_Org"/>
</dbReference>
<feature type="signal peptide" evidence="3">
    <location>
        <begin position="1"/>
        <end position="20"/>
    </location>
</feature>
<dbReference type="Pfam" id="PF00092">
    <property type="entry name" value="VWA"/>
    <property type="match status" value="1"/>
</dbReference>
<protein>
    <recommendedName>
        <fullName evidence="4">VWFA domain-containing protein</fullName>
    </recommendedName>
</protein>
<evidence type="ECO:0000259" key="4">
    <source>
        <dbReference type="PROSITE" id="PS50234"/>
    </source>
</evidence>
<accession>A0ABD0JXE5</accession>
<evidence type="ECO:0000256" key="3">
    <source>
        <dbReference type="SAM" id="SignalP"/>
    </source>
</evidence>
<proteinExistence type="predicted"/>
<dbReference type="PANTHER" id="PTHR24020">
    <property type="entry name" value="COLLAGEN ALPHA"/>
    <property type="match status" value="1"/>
</dbReference>
<dbReference type="PRINTS" id="PR00453">
    <property type="entry name" value="VWFADOMAIN"/>
</dbReference>
<keyword evidence="3" id="KW-0732">Signal</keyword>
<name>A0ABD0JXE5_9CAEN</name>
<evidence type="ECO:0000313" key="6">
    <source>
        <dbReference type="Proteomes" id="UP001519460"/>
    </source>
</evidence>
<dbReference type="SUPFAM" id="SSF53300">
    <property type="entry name" value="vWA-like"/>
    <property type="match status" value="1"/>
</dbReference>
<feature type="transmembrane region" description="Helical" evidence="2">
    <location>
        <begin position="237"/>
        <end position="261"/>
    </location>
</feature>
<dbReference type="SMART" id="SM00327">
    <property type="entry name" value="VWA"/>
    <property type="match status" value="1"/>
</dbReference>
<organism evidence="5 6">
    <name type="scientific">Batillaria attramentaria</name>
    <dbReference type="NCBI Taxonomy" id="370345"/>
    <lineage>
        <taxon>Eukaryota</taxon>
        <taxon>Metazoa</taxon>
        <taxon>Spiralia</taxon>
        <taxon>Lophotrochozoa</taxon>
        <taxon>Mollusca</taxon>
        <taxon>Gastropoda</taxon>
        <taxon>Caenogastropoda</taxon>
        <taxon>Sorbeoconcha</taxon>
        <taxon>Cerithioidea</taxon>
        <taxon>Batillariidae</taxon>
        <taxon>Batillaria</taxon>
    </lineage>
</organism>
<evidence type="ECO:0000313" key="5">
    <source>
        <dbReference type="EMBL" id="KAK7479543.1"/>
    </source>
</evidence>
<dbReference type="Gene3D" id="3.40.50.410">
    <property type="entry name" value="von Willebrand factor, type A domain"/>
    <property type="match status" value="1"/>
</dbReference>
<dbReference type="CDD" id="cd01450">
    <property type="entry name" value="vWFA_subfamily_ECM"/>
    <property type="match status" value="1"/>
</dbReference>